<dbReference type="PANTHER" id="PTHR43667">
    <property type="entry name" value="CYCLOPROPANE-FATTY-ACYL-PHOSPHOLIPID SYNTHASE"/>
    <property type="match status" value="1"/>
</dbReference>
<evidence type="ECO:0000256" key="4">
    <source>
        <dbReference type="ARBA" id="ARBA00022691"/>
    </source>
</evidence>
<comment type="caution">
    <text evidence="7">The sequence shown here is derived from an EMBL/GenBank/DDBJ whole genome shotgun (WGS) entry which is preliminary data.</text>
</comment>
<evidence type="ECO:0000313" key="7">
    <source>
        <dbReference type="EMBL" id="KEA64008.1"/>
    </source>
</evidence>
<dbReference type="GO" id="GO:0008610">
    <property type="term" value="P:lipid biosynthetic process"/>
    <property type="evidence" value="ECO:0007669"/>
    <property type="project" value="InterPro"/>
</dbReference>
<keyword evidence="3 7" id="KW-0808">Transferase</keyword>
<dbReference type="eggNOG" id="COG2230">
    <property type="taxonomic scope" value="Bacteria"/>
</dbReference>
<dbReference type="RefSeq" id="WP_051692736.1">
    <property type="nucleotide sequence ID" value="NZ_JMQN01000021.1"/>
</dbReference>
<organism evidence="7 8">
    <name type="scientific">Marinobacterium lacunae</name>
    <dbReference type="NCBI Taxonomy" id="1232683"/>
    <lineage>
        <taxon>Bacteria</taxon>
        <taxon>Pseudomonadati</taxon>
        <taxon>Pseudomonadota</taxon>
        <taxon>Gammaproteobacteria</taxon>
        <taxon>Oceanospirillales</taxon>
        <taxon>Oceanospirillaceae</taxon>
        <taxon>Marinobacterium</taxon>
    </lineage>
</organism>
<dbReference type="OrthoDB" id="9782855at2"/>
<keyword evidence="4" id="KW-0949">S-adenosyl-L-methionine</keyword>
<reference evidence="7 8" key="1">
    <citation type="submission" date="2014-04" db="EMBL/GenBank/DDBJ databases">
        <title>Marinobacterium kochiensis sp. nov., isolated from sediment sample collected from Kochi backwaters in Kerala, India.</title>
        <authorList>
            <person name="Singh A."/>
            <person name="Pinnaka A.K."/>
        </authorList>
    </citation>
    <scope>NUCLEOTIDE SEQUENCE [LARGE SCALE GENOMIC DNA]</scope>
    <source>
        <strain evidence="7 8">AK27</strain>
    </source>
</reference>
<keyword evidence="8" id="KW-1185">Reference proteome</keyword>
<dbReference type="EC" id="2.1.1.79" evidence="7"/>
<dbReference type="InterPro" id="IPR050723">
    <property type="entry name" value="CFA/CMAS"/>
</dbReference>
<dbReference type="PIRSF" id="PIRSF003085">
    <property type="entry name" value="CMAS"/>
    <property type="match status" value="1"/>
</dbReference>
<keyword evidence="5" id="KW-0443">Lipid metabolism</keyword>
<dbReference type="SUPFAM" id="SSF53335">
    <property type="entry name" value="S-adenosyl-L-methionine-dependent methyltransferases"/>
    <property type="match status" value="1"/>
</dbReference>
<feature type="active site" evidence="6">
    <location>
        <position position="392"/>
    </location>
</feature>
<sequence length="423" mass="48874">MKPSEYPAATLSATATSEGWLNRRWISFLNRMMPKLTYGRLDLQLPSGSWISCGQLREGAPHAQIRLNSYRPLRRLLRGGLIGWAEGFMEGEWDCPDIHDLALWAVGNESGLQAFMHGHPWLRLVNRLTHLCNNNSRRGSRRNIAYHYDLGNDFYRLWLDPSMTYSAALFKGDEPLFDAQQHKYRSIARKLGLKPGDSVLEVGCGWGGFAELAAREFGVQVHGITLSSEQLDWARERISAAGLDEQCRFSLTDYRDVEEQYDHIVSIEMFEAVGEKHWGSYFAMLRRCLKPGGEALLQLISIDDRRFEHYRRNPDFIQRYIFPGGMLPSPAALKAQLDSSHFELLDEQRFGLDYARTLVHWRESFCREWDKITALGFDERFRRMWLYYLGYCEAGFRTRRVDVGFYHLKPKPVLATDIEGAAQ</sequence>
<keyword evidence="2 7" id="KW-0489">Methyltransferase</keyword>
<evidence type="ECO:0000256" key="1">
    <source>
        <dbReference type="ARBA" id="ARBA00010815"/>
    </source>
</evidence>
<name>A0A081FZQ3_9GAMM</name>
<dbReference type="Pfam" id="PF02353">
    <property type="entry name" value="CMAS"/>
    <property type="match status" value="1"/>
</dbReference>
<evidence type="ECO:0000256" key="6">
    <source>
        <dbReference type="PIRSR" id="PIRSR003085-1"/>
    </source>
</evidence>
<evidence type="ECO:0000256" key="2">
    <source>
        <dbReference type="ARBA" id="ARBA00022603"/>
    </source>
</evidence>
<dbReference type="PANTHER" id="PTHR43667:SF2">
    <property type="entry name" value="FATTY ACID C-METHYL TRANSFERASE"/>
    <property type="match status" value="1"/>
</dbReference>
<dbReference type="CDD" id="cd02440">
    <property type="entry name" value="AdoMet_MTases"/>
    <property type="match status" value="1"/>
</dbReference>
<evidence type="ECO:0000256" key="3">
    <source>
        <dbReference type="ARBA" id="ARBA00022679"/>
    </source>
</evidence>
<accession>A0A081FZQ3</accession>
<protein>
    <submittedName>
        <fullName evidence="7">Cyclopropane-fatty-acyl-phospholipid synthase</fullName>
        <ecNumber evidence="7">2.1.1.79</ecNumber>
    </submittedName>
</protein>
<dbReference type="Proteomes" id="UP000028252">
    <property type="component" value="Unassembled WGS sequence"/>
</dbReference>
<dbReference type="InterPro" id="IPR029063">
    <property type="entry name" value="SAM-dependent_MTases_sf"/>
</dbReference>
<dbReference type="STRING" id="1232683.ADIMK_1743"/>
<dbReference type="AlphaFoldDB" id="A0A081FZQ3"/>
<comment type="similarity">
    <text evidence="1">Belongs to the CFA/CMAS family.</text>
</comment>
<evidence type="ECO:0000313" key="8">
    <source>
        <dbReference type="Proteomes" id="UP000028252"/>
    </source>
</evidence>
<dbReference type="PATRIC" id="fig|1232683.4.peg.1717"/>
<dbReference type="EMBL" id="JMQN01000021">
    <property type="protein sequence ID" value="KEA64008.1"/>
    <property type="molecule type" value="Genomic_DNA"/>
</dbReference>
<dbReference type="Gene3D" id="3.40.50.150">
    <property type="entry name" value="Vaccinia Virus protein VP39"/>
    <property type="match status" value="1"/>
</dbReference>
<proteinExistence type="inferred from homology"/>
<evidence type="ECO:0000256" key="5">
    <source>
        <dbReference type="ARBA" id="ARBA00023098"/>
    </source>
</evidence>
<dbReference type="GO" id="GO:0008825">
    <property type="term" value="F:cyclopropane-fatty-acyl-phospholipid synthase activity"/>
    <property type="evidence" value="ECO:0007669"/>
    <property type="project" value="UniProtKB-EC"/>
</dbReference>
<gene>
    <name evidence="7" type="ORF">ADIMK_1743</name>
</gene>
<dbReference type="GO" id="GO:0032259">
    <property type="term" value="P:methylation"/>
    <property type="evidence" value="ECO:0007669"/>
    <property type="project" value="UniProtKB-KW"/>
</dbReference>
<dbReference type="InterPro" id="IPR003333">
    <property type="entry name" value="CMAS"/>
</dbReference>